<dbReference type="EMBL" id="UINC01063801">
    <property type="protein sequence ID" value="SVB91812.1"/>
    <property type="molecule type" value="Genomic_DNA"/>
</dbReference>
<sequence length="22" mass="2660">MKHRYRGRFLHLLAILPLIQPS</sequence>
<accession>A0A382HXL3</accession>
<dbReference type="AlphaFoldDB" id="A0A382HXL3"/>
<organism evidence="1">
    <name type="scientific">marine metagenome</name>
    <dbReference type="NCBI Taxonomy" id="408172"/>
    <lineage>
        <taxon>unclassified sequences</taxon>
        <taxon>metagenomes</taxon>
        <taxon>ecological metagenomes</taxon>
    </lineage>
</organism>
<proteinExistence type="predicted"/>
<feature type="non-terminal residue" evidence="1">
    <location>
        <position position="22"/>
    </location>
</feature>
<gene>
    <name evidence="1" type="ORF">METZ01_LOCUS244666</name>
</gene>
<reference evidence="1" key="1">
    <citation type="submission" date="2018-05" db="EMBL/GenBank/DDBJ databases">
        <authorList>
            <person name="Lanie J.A."/>
            <person name="Ng W.-L."/>
            <person name="Kazmierczak K.M."/>
            <person name="Andrzejewski T.M."/>
            <person name="Davidsen T.M."/>
            <person name="Wayne K.J."/>
            <person name="Tettelin H."/>
            <person name="Glass J.I."/>
            <person name="Rusch D."/>
            <person name="Podicherti R."/>
            <person name="Tsui H.-C.T."/>
            <person name="Winkler M.E."/>
        </authorList>
    </citation>
    <scope>NUCLEOTIDE SEQUENCE</scope>
</reference>
<protein>
    <submittedName>
        <fullName evidence="1">Uncharacterized protein</fullName>
    </submittedName>
</protein>
<evidence type="ECO:0000313" key="1">
    <source>
        <dbReference type="EMBL" id="SVB91812.1"/>
    </source>
</evidence>
<name>A0A382HXL3_9ZZZZ</name>